<keyword evidence="6" id="KW-1185">Reference proteome</keyword>
<organism evidence="5 6">
    <name type="scientific">Capnocytophaga bilenii</name>
    <dbReference type="NCBI Taxonomy" id="2819369"/>
    <lineage>
        <taxon>Bacteria</taxon>
        <taxon>Pseudomonadati</taxon>
        <taxon>Bacteroidota</taxon>
        <taxon>Flavobacteriia</taxon>
        <taxon>Flavobacteriales</taxon>
        <taxon>Flavobacteriaceae</taxon>
        <taxon>Capnocytophaga</taxon>
    </lineage>
</organism>
<feature type="compositionally biased region" description="Basic and acidic residues" evidence="3">
    <location>
        <begin position="750"/>
        <end position="760"/>
    </location>
</feature>
<dbReference type="InterPro" id="IPR003367">
    <property type="entry name" value="Thrombospondin_3-like_rpt"/>
</dbReference>
<dbReference type="InterPro" id="IPR028974">
    <property type="entry name" value="TSP_type-3_rpt"/>
</dbReference>
<dbReference type="InterPro" id="IPR026341">
    <property type="entry name" value="T9SS_type_B"/>
</dbReference>
<dbReference type="PANTHER" id="PTHR10199:SF119">
    <property type="entry name" value="RE20510P"/>
    <property type="match status" value="1"/>
</dbReference>
<dbReference type="Pfam" id="PF02412">
    <property type="entry name" value="TSP_3"/>
    <property type="match status" value="8"/>
</dbReference>
<feature type="compositionally biased region" description="Acidic residues" evidence="3">
    <location>
        <begin position="802"/>
        <end position="814"/>
    </location>
</feature>
<dbReference type="InterPro" id="IPR017897">
    <property type="entry name" value="Thrombospondin_3_rpt"/>
</dbReference>
<evidence type="ECO:0000313" key="5">
    <source>
        <dbReference type="EMBL" id="MBO1883532.1"/>
    </source>
</evidence>
<evidence type="ECO:0000256" key="2">
    <source>
        <dbReference type="ARBA" id="ARBA00022837"/>
    </source>
</evidence>
<dbReference type="InterPro" id="IPR001590">
    <property type="entry name" value="Peptidase_M12B"/>
</dbReference>
<evidence type="ECO:0000256" key="3">
    <source>
        <dbReference type="SAM" id="MobiDB-lite"/>
    </source>
</evidence>
<name>A0ABS3PWL2_9FLAO</name>
<dbReference type="PANTHER" id="PTHR10199">
    <property type="entry name" value="THROMBOSPONDIN"/>
    <property type="match status" value="1"/>
</dbReference>
<feature type="compositionally biased region" description="Acidic residues" evidence="3">
    <location>
        <begin position="917"/>
        <end position="930"/>
    </location>
</feature>
<dbReference type="EMBL" id="JAGDYP010000002">
    <property type="protein sequence ID" value="MBO1883532.1"/>
    <property type="molecule type" value="Genomic_DNA"/>
</dbReference>
<dbReference type="Proteomes" id="UP000681610">
    <property type="component" value="Unassembled WGS sequence"/>
</dbReference>
<feature type="compositionally biased region" description="Acidic residues" evidence="3">
    <location>
        <begin position="735"/>
        <end position="749"/>
    </location>
</feature>
<dbReference type="RefSeq" id="WP_208058187.1">
    <property type="nucleotide sequence ID" value="NZ_JAGDYP010000002.1"/>
</dbReference>
<dbReference type="SUPFAM" id="SSF55486">
    <property type="entry name" value="Metalloproteases ('zincins'), catalytic domain"/>
    <property type="match status" value="1"/>
</dbReference>
<feature type="compositionally biased region" description="Acidic residues" evidence="3">
    <location>
        <begin position="777"/>
        <end position="788"/>
    </location>
</feature>
<dbReference type="Pfam" id="PF13583">
    <property type="entry name" value="Reprolysin_4"/>
    <property type="match status" value="1"/>
</dbReference>
<feature type="compositionally biased region" description="Acidic residues" evidence="3">
    <location>
        <begin position="699"/>
        <end position="714"/>
    </location>
</feature>
<dbReference type="Gene3D" id="3.40.390.10">
    <property type="entry name" value="Collagenase (Catalytic Domain)"/>
    <property type="match status" value="1"/>
</dbReference>
<keyword evidence="1" id="KW-0732">Signal</keyword>
<evidence type="ECO:0000259" key="4">
    <source>
        <dbReference type="PROSITE" id="PS50215"/>
    </source>
</evidence>
<feature type="compositionally biased region" description="Polar residues" evidence="3">
    <location>
        <begin position="891"/>
        <end position="903"/>
    </location>
</feature>
<dbReference type="SUPFAM" id="SSF103647">
    <property type="entry name" value="TSP type-3 repeat"/>
    <property type="match status" value="2"/>
</dbReference>
<keyword evidence="2" id="KW-0106">Calcium</keyword>
<feature type="domain" description="Peptidase M12B" evidence="4">
    <location>
        <begin position="200"/>
        <end position="418"/>
    </location>
</feature>
<dbReference type="PROSITE" id="PS50215">
    <property type="entry name" value="ADAM_MEPRO"/>
    <property type="match status" value="1"/>
</dbReference>
<proteinExistence type="predicted"/>
<protein>
    <submittedName>
        <fullName evidence="5">Thrombospondin type 3 repeat-containing protein</fullName>
    </submittedName>
</protein>
<dbReference type="PROSITE" id="PS51234">
    <property type="entry name" value="TSP3"/>
    <property type="match status" value="5"/>
</dbReference>
<evidence type="ECO:0000256" key="1">
    <source>
        <dbReference type="ARBA" id="ARBA00022729"/>
    </source>
</evidence>
<accession>A0ABS3PWL2</accession>
<gene>
    <name evidence="5" type="ORF">J4N46_03595</name>
</gene>
<dbReference type="Gene3D" id="4.10.1080.10">
    <property type="entry name" value="TSP type-3 repeat"/>
    <property type="match status" value="3"/>
</dbReference>
<feature type="compositionally biased region" description="Basic and acidic residues" evidence="3">
    <location>
        <begin position="904"/>
        <end position="913"/>
    </location>
</feature>
<feature type="compositionally biased region" description="Acidic residues" evidence="3">
    <location>
        <begin position="834"/>
        <end position="854"/>
    </location>
</feature>
<feature type="compositionally biased region" description="Polar residues" evidence="3">
    <location>
        <begin position="472"/>
        <end position="485"/>
    </location>
</feature>
<dbReference type="NCBIfam" id="TIGR04131">
    <property type="entry name" value="Bac_Flav_CTERM"/>
    <property type="match status" value="1"/>
</dbReference>
<feature type="region of interest" description="Disordered" evidence="3">
    <location>
        <begin position="472"/>
        <end position="498"/>
    </location>
</feature>
<dbReference type="Pfam" id="PF13585">
    <property type="entry name" value="CHU_C"/>
    <property type="match status" value="1"/>
</dbReference>
<evidence type="ECO:0000313" key="6">
    <source>
        <dbReference type="Proteomes" id="UP000681610"/>
    </source>
</evidence>
<feature type="compositionally biased region" description="Basic and acidic residues" evidence="3">
    <location>
        <begin position="815"/>
        <end position="825"/>
    </location>
</feature>
<comment type="caution">
    <text evidence="5">The sequence shown here is derived from an EMBL/GenBank/DDBJ whole genome shotgun (WGS) entry which is preliminary data.</text>
</comment>
<feature type="region of interest" description="Disordered" evidence="3">
    <location>
        <begin position="674"/>
        <end position="930"/>
    </location>
</feature>
<reference evidence="5 6" key="1">
    <citation type="submission" date="2021-03" db="EMBL/GenBank/DDBJ databases">
        <title>Isolation and description of Capnocytophaga bilenii sp. nov., a novel Capnocytophaga species, isolated from a gingivitis subject.</title>
        <authorList>
            <person name="Antezack A."/>
            <person name="Monnet-Corti V."/>
            <person name="La Scola B."/>
        </authorList>
    </citation>
    <scope>NUCLEOTIDE SEQUENCE [LARGE SCALE GENOMIC DNA]</scope>
    <source>
        <strain evidence="5 6">Marseille-Q4570</strain>
    </source>
</reference>
<sequence length="1023" mass="113244">MTYKIYQYCCWLLCLTTTIGYTQSYWNEDVSTQRANANISSPYKYYTLNKEDFAKALHSTTSRAYNQYTIITLPDGNGNLEKFNVKPSSVLSPELALRYPDIETYQGYAVDNPEKAVNFTFSPAGLSVIFTEGFHYAFVQPTDKKGLHHKAYVRQIAVPPMYFGCHIPAQAVQDALRREQTDSQAHFTQRNNFQSQSVARTIKIAVVATYEYVKYFGGDKRVALAQIVSTVQRASQVYKTQMGIDFQLVSGEETILSKKSESAISDLVEKASLGSNDWTGAPIQKILDEKVGNSRYDVGHLFHDTYNPNGNAGCIGCVCDDNNKGKGFSAGNFKAFEDLDRFDVDFFCHELGHQMGATHSFNLSRPYEGYGTQIEPGSGTTIMGYAGITGANDVQPRTDAYFNHLNVKQIVDYIKKQSCPRSENFENKAPQIDSLLPYTIPKGTAYVLRGHATDADNDPLYYSWEQSDNSSAISADRFSPNNSSGPMARSLPPNPSPERYIPRLSRILQNQLTERAPNRNSEWETVSNVSRNLNWSLMVIDRKMTARNRRSGDNTLGTTSFANMKIKVVSTAGPFEVSSHSQKSYWFYGTTQTITWQVANTDKEPVNTQKVTILFAPNGSVFSITIAAHIPNNGVYTFTVTDTYSATAGRYMITADDNIYLAVNKGIVVVKENGDIDGDGIPDNRDNCVETANPNQQDTDNDGIGDVCDDDLDGDGVPNNRDNCRNTPNPNQIDTDNDGIGDVCDDDRDGDGVPNDRDNCPNKPNPDQNPAICSGDQDQDGILDDDDNCPATPNPDQKDTDSDGIGDVCDDDRDGDGIPNDRDNCPDISNPDQTDTDGDGIGDACDPDADDDGIPNEQDNCPYIPNPTQTDTDKDGIGDACDDDLDGDGIPNNTDNCPSTPNPDQKDTDKDGIGDACDPDLDGDGIPNEYDEEQDTVLIPNAFTPNDDGINDKFFIHRLTAYPENNLKIYTTEGTLIYEAHNYKSQWKGIGSNGQRVPRGYYYYKLTLKKINETKEGWLYINY</sequence>
<dbReference type="InterPro" id="IPR024079">
    <property type="entry name" value="MetalloPept_cat_dom_sf"/>
</dbReference>